<dbReference type="AlphaFoldDB" id="A0A842I5K4"/>
<sequence>MGELTGKHVLAITVGAFAVIIGVNLVMAFQAISTFPGLEVENGYVASQSFDAEKKAQDALGWKLVHGYQGGRLSIDISKDGVAAPVTKLDVLLGRPTEAKDDTHPEFRREGGVWVADVPLAQGKWMMMVEATAPDGTLFRQRLDVFVEK</sequence>
<evidence type="ECO:0000313" key="2">
    <source>
        <dbReference type="Proteomes" id="UP000555411"/>
    </source>
</evidence>
<dbReference type="Proteomes" id="UP000555411">
    <property type="component" value="Unassembled WGS sequence"/>
</dbReference>
<dbReference type="EMBL" id="JACLQD010000001">
    <property type="protein sequence ID" value="MBC2834647.1"/>
    <property type="molecule type" value="Genomic_DNA"/>
</dbReference>
<dbReference type="InterPro" id="IPR018037">
    <property type="entry name" value="FixH_proteobacterial"/>
</dbReference>
<name>A0A842I5K4_9RHOB</name>
<evidence type="ECO:0000313" key="1">
    <source>
        <dbReference type="EMBL" id="MBC2834647.1"/>
    </source>
</evidence>
<dbReference type="Pfam" id="PF05751">
    <property type="entry name" value="FixH"/>
    <property type="match status" value="1"/>
</dbReference>
<dbReference type="InterPro" id="IPR008620">
    <property type="entry name" value="FixH"/>
</dbReference>
<gene>
    <name evidence="1" type="ORF">H7F16_03960</name>
</gene>
<organism evidence="1 2">
    <name type="scientific">Paragemmobacter straminiformis</name>
    <dbReference type="NCBI Taxonomy" id="2045119"/>
    <lineage>
        <taxon>Bacteria</taxon>
        <taxon>Pseudomonadati</taxon>
        <taxon>Pseudomonadota</taxon>
        <taxon>Alphaproteobacteria</taxon>
        <taxon>Rhodobacterales</taxon>
        <taxon>Paracoccaceae</taxon>
        <taxon>Paragemmobacter</taxon>
    </lineage>
</organism>
<accession>A0A842I5K4</accession>
<keyword evidence="2" id="KW-1185">Reference proteome</keyword>
<protein>
    <submittedName>
        <fullName evidence="1">FixH family protein</fullName>
    </submittedName>
</protein>
<dbReference type="RefSeq" id="WP_185796226.1">
    <property type="nucleotide sequence ID" value="NZ_JACLQD010000001.1"/>
</dbReference>
<proteinExistence type="predicted"/>
<comment type="caution">
    <text evidence="1">The sequence shown here is derived from an EMBL/GenBank/DDBJ whole genome shotgun (WGS) entry which is preliminary data.</text>
</comment>
<dbReference type="PIRSF" id="PIRSF011386">
    <property type="entry name" value="FixH"/>
    <property type="match status" value="1"/>
</dbReference>
<reference evidence="1 2" key="1">
    <citation type="journal article" date="2017" name="Int. J. Syst. Evol. Microbiol.">
        <title>Gemmobacter straminiformis sp. nov., isolated from an artificial fountain.</title>
        <authorList>
            <person name="Kang J.Y."/>
            <person name="Kim M.J."/>
            <person name="Chun J."/>
            <person name="Son K.P."/>
            <person name="Jahng K.Y."/>
        </authorList>
    </citation>
    <scope>NUCLEOTIDE SEQUENCE [LARGE SCALE GENOMIC DNA]</scope>
    <source>
        <strain evidence="1 2">CAM-8</strain>
    </source>
</reference>